<evidence type="ECO:0000259" key="3">
    <source>
        <dbReference type="Pfam" id="PF03732"/>
    </source>
</evidence>
<sequence>MADETAMTNAVNDDQTAEESFYDLVQGENEIMLKQTIESLETEKYSLADEKEGIKYQAAKLTAGIESLKAEESSLKLRIAELEREVEKSEEAQRTLKSIAGRAKELETNASRIQDDLISAVSEVDEAHKEVEELKRVVSQKEVRIEEMKKEKAETDMKVRELERKVGVLEVKEIEVKNKKARLEEVMGEKMSEKEMEIFECEKRIEELESQLLEKESLKKNLRESEEKVKAMEGKLVGLQKEVQEAQKVVGGLQERTGEVINGIEIDRREKVFKVQPPVVAVVSVGAIVVAAAVGDDNSANRAPREHPQAGFRPEGRAQLPRYSRLEFPLYDGKNDPLAWLSRCDHFFRHQHIPEEEKVEIASYHLDEDAQVWFLKLKRDHPSISWEDFKRNCHLRFGTSLQSTKLGELSKLRQGSTVEDGLQEYIAIEVKLHRARDLISAMSLARLYERRGGIRRFTQPAFKPTAITAPESVQGEKEDHEIEEEFPPEISLHAIMGENSGGKTMKIHGIIGEHHLLILIDSGSTHSFLETQWVTTLGLNCEPKAGLQVMVANGSKIRSPGQCLNVPVTMGNQLINIDFYVLHLTGIDAVLGVNWL</sequence>
<evidence type="ECO:0000256" key="1">
    <source>
        <dbReference type="ARBA" id="ARBA00023054"/>
    </source>
</evidence>
<keyword evidence="1 2" id="KW-0175">Coiled coil</keyword>
<dbReference type="Pfam" id="PF03732">
    <property type="entry name" value="Retrotrans_gag"/>
    <property type="match status" value="1"/>
</dbReference>
<gene>
    <name evidence="4" type="ORF">SADUNF_Sadunf05G0147500</name>
</gene>
<dbReference type="Pfam" id="PF08284">
    <property type="entry name" value="RVP_2"/>
    <property type="match status" value="1"/>
</dbReference>
<keyword evidence="5" id="KW-1185">Reference proteome</keyword>
<dbReference type="SUPFAM" id="SSF50630">
    <property type="entry name" value="Acid proteases"/>
    <property type="match status" value="1"/>
</dbReference>
<dbReference type="PANTHER" id="PTHR32083">
    <property type="entry name" value="CILIA AND FLAGELLA-ASSOCIATED PROTEIN 58-RELATED"/>
    <property type="match status" value="1"/>
</dbReference>
<dbReference type="InterPro" id="IPR021109">
    <property type="entry name" value="Peptidase_aspartic_dom_sf"/>
</dbReference>
<dbReference type="InterPro" id="IPR005162">
    <property type="entry name" value="Retrotrans_gag_dom"/>
</dbReference>
<proteinExistence type="predicted"/>
<dbReference type="EMBL" id="JADGMS010000005">
    <property type="protein sequence ID" value="KAF9682815.1"/>
    <property type="molecule type" value="Genomic_DNA"/>
</dbReference>
<organism evidence="4 5">
    <name type="scientific">Salix dunnii</name>
    <dbReference type="NCBI Taxonomy" id="1413687"/>
    <lineage>
        <taxon>Eukaryota</taxon>
        <taxon>Viridiplantae</taxon>
        <taxon>Streptophyta</taxon>
        <taxon>Embryophyta</taxon>
        <taxon>Tracheophyta</taxon>
        <taxon>Spermatophyta</taxon>
        <taxon>Magnoliopsida</taxon>
        <taxon>eudicotyledons</taxon>
        <taxon>Gunneridae</taxon>
        <taxon>Pentapetalae</taxon>
        <taxon>rosids</taxon>
        <taxon>fabids</taxon>
        <taxon>Malpighiales</taxon>
        <taxon>Salicaceae</taxon>
        <taxon>Saliceae</taxon>
        <taxon>Salix</taxon>
    </lineage>
</organism>
<dbReference type="CDD" id="cd00303">
    <property type="entry name" value="retropepsin_like"/>
    <property type="match status" value="1"/>
</dbReference>
<feature type="coiled-coil region" evidence="2">
    <location>
        <begin position="65"/>
        <end position="256"/>
    </location>
</feature>
<dbReference type="GO" id="GO:0005856">
    <property type="term" value="C:cytoskeleton"/>
    <property type="evidence" value="ECO:0007669"/>
    <property type="project" value="TreeGrafter"/>
</dbReference>
<dbReference type="OrthoDB" id="1939306at2759"/>
<dbReference type="AlphaFoldDB" id="A0A835K484"/>
<feature type="domain" description="Retrotransposon gag" evidence="3">
    <location>
        <begin position="361"/>
        <end position="423"/>
    </location>
</feature>
<evidence type="ECO:0000313" key="4">
    <source>
        <dbReference type="EMBL" id="KAF9682815.1"/>
    </source>
</evidence>
<evidence type="ECO:0000313" key="5">
    <source>
        <dbReference type="Proteomes" id="UP000657918"/>
    </source>
</evidence>
<comment type="caution">
    <text evidence="4">The sequence shown here is derived from an EMBL/GenBank/DDBJ whole genome shotgun (WGS) entry which is preliminary data.</text>
</comment>
<accession>A0A835K484</accession>
<reference evidence="4 5" key="1">
    <citation type="submission" date="2020-10" db="EMBL/GenBank/DDBJ databases">
        <title>Plant Genome Project.</title>
        <authorList>
            <person name="Zhang R.-G."/>
        </authorList>
    </citation>
    <scope>NUCLEOTIDE SEQUENCE [LARGE SCALE GENOMIC DNA]</scope>
    <source>
        <strain evidence="4">FAFU-HL-1</strain>
        <tissue evidence="4">Leaf</tissue>
    </source>
</reference>
<dbReference type="PANTHER" id="PTHR32083:SF0">
    <property type="entry name" value="CILIA AND FLAGELLA-ASSOCIATED PROTEIN 58"/>
    <property type="match status" value="1"/>
</dbReference>
<evidence type="ECO:0000256" key="2">
    <source>
        <dbReference type="SAM" id="Coils"/>
    </source>
</evidence>
<name>A0A835K484_9ROSI</name>
<protein>
    <recommendedName>
        <fullName evidence="3">Retrotransposon gag domain-containing protein</fullName>
    </recommendedName>
</protein>
<dbReference type="Gene3D" id="2.40.70.10">
    <property type="entry name" value="Acid Proteases"/>
    <property type="match status" value="1"/>
</dbReference>
<dbReference type="Proteomes" id="UP000657918">
    <property type="component" value="Unassembled WGS sequence"/>
</dbReference>